<sequence>MARINTANPLVKNTPHKETVPRNIGTSHNNPLPRESCFNSRNTAKHNMPIKPQSRSRQQANGSSGSFDILPDSDSASGSERGQHRSTGKQQKQRTLGLARVNSLLLPAKRRPRPAIRRETEDYDKENDVPEYATDGYRTPDLTPTRPNASQPPRSRMDYTAATQPVNIHQGEQEEPEISLEEGEDSSDSLDGFIVSDNDELSSFETSDSETPDTEDEPTPAPSPVRSPRKRLMRGRRPISEAESNTAADEQPSMEPTKAAIELNRSIEKSKAVAPTPEDCTRNPATSFKSTSPACKAEVPKTRVDSMHPLHFGLHNTNDLIQHLEDLDLDSDSESTLQTQPEHSNSESENELPSKLYPSHKSLPPVTPSRTNAHISLNRALKSVDSSPEMAIPMTLKAKKQAEAARKREIRAQLAEFNQRKIGFAEEFLRHLDNAFDNQITRMTEETGGIKIIWTKNFRNTAGRATVRSDRLPRGEADVEEPGKRRHHATIELSEKVLDTEDKILCTMTHEYCHLLDMLVTENRAKGTAQHGASFKQWGDRCIRALEGHPIYGGRVKVTTKHSYKINHKYIWACKVQDCDFKVGRHSKSVDTKRQFCGRCRGVLEQIQPVPRAVFPRGEPPMRRVAKAIVAGEQKEIMVIDP</sequence>
<dbReference type="STRING" id="1429867.A0A0G4P3X5"/>
<dbReference type="Proteomes" id="UP000053732">
    <property type="component" value="Unassembled WGS sequence"/>
</dbReference>
<proteinExistence type="predicted"/>
<accession>A0A0G4P3X5</accession>
<keyword evidence="4" id="KW-1185">Reference proteome</keyword>
<dbReference type="GO" id="GO:0005634">
    <property type="term" value="C:nucleus"/>
    <property type="evidence" value="ECO:0007669"/>
    <property type="project" value="TreeGrafter"/>
</dbReference>
<gene>
    <name evidence="3" type="ORF">PCAMFM013_S005g000189</name>
</gene>
<feature type="region of interest" description="Disordered" evidence="1">
    <location>
        <begin position="332"/>
        <end position="371"/>
    </location>
</feature>
<feature type="compositionally biased region" description="Polar residues" evidence="1">
    <location>
        <begin position="283"/>
        <end position="293"/>
    </location>
</feature>
<evidence type="ECO:0000313" key="4">
    <source>
        <dbReference type="Proteomes" id="UP000053732"/>
    </source>
</evidence>
<dbReference type="GO" id="GO:0006950">
    <property type="term" value="P:response to stress"/>
    <property type="evidence" value="ECO:0007669"/>
    <property type="project" value="UniProtKB-ARBA"/>
</dbReference>
<feature type="compositionally biased region" description="Polar residues" evidence="1">
    <location>
        <begin position="53"/>
        <end position="66"/>
    </location>
</feature>
<dbReference type="PANTHER" id="PTHR23099">
    <property type="entry name" value="TRANSCRIPTIONAL REGULATOR"/>
    <property type="match status" value="1"/>
</dbReference>
<dbReference type="Pfam" id="PF10263">
    <property type="entry name" value="SprT-like"/>
    <property type="match status" value="1"/>
</dbReference>
<dbReference type="InterPro" id="IPR006640">
    <property type="entry name" value="SprT-like_domain"/>
</dbReference>
<evidence type="ECO:0000313" key="3">
    <source>
        <dbReference type="EMBL" id="CRL21025.1"/>
    </source>
</evidence>
<feature type="domain" description="SprT-like" evidence="2">
    <location>
        <begin position="426"/>
        <end position="607"/>
    </location>
</feature>
<dbReference type="SMART" id="SM00731">
    <property type="entry name" value="SprT"/>
    <property type="match status" value="1"/>
</dbReference>
<dbReference type="AlphaFoldDB" id="A0A0G4P3X5"/>
<reference evidence="3 4" key="1">
    <citation type="journal article" date="2014" name="Nat. Commun.">
        <title>Multiple recent horizontal transfers of a large genomic region in cheese making fungi.</title>
        <authorList>
            <person name="Cheeseman K."/>
            <person name="Ropars J."/>
            <person name="Renault P."/>
            <person name="Dupont J."/>
            <person name="Gouzy J."/>
            <person name="Branca A."/>
            <person name="Abraham A.L."/>
            <person name="Ceppi M."/>
            <person name="Conseiller E."/>
            <person name="Debuchy R."/>
            <person name="Malagnac F."/>
            <person name="Goarin A."/>
            <person name="Silar P."/>
            <person name="Lacoste S."/>
            <person name="Sallet E."/>
            <person name="Bensimon A."/>
            <person name="Giraud T."/>
            <person name="Brygoo Y."/>
        </authorList>
    </citation>
    <scope>NUCLEOTIDE SEQUENCE [LARGE SCALE GENOMIC DNA]</scope>
    <source>
        <strain evidence="4">FM 013</strain>
    </source>
</reference>
<feature type="compositionally biased region" description="Acidic residues" evidence="1">
    <location>
        <begin position="173"/>
        <end position="188"/>
    </location>
</feature>
<evidence type="ECO:0000256" key="1">
    <source>
        <dbReference type="SAM" id="MobiDB-lite"/>
    </source>
</evidence>
<organism evidence="3 4">
    <name type="scientific">Penicillium camemberti (strain FM 013)</name>
    <dbReference type="NCBI Taxonomy" id="1429867"/>
    <lineage>
        <taxon>Eukaryota</taxon>
        <taxon>Fungi</taxon>
        <taxon>Dikarya</taxon>
        <taxon>Ascomycota</taxon>
        <taxon>Pezizomycotina</taxon>
        <taxon>Eurotiomycetes</taxon>
        <taxon>Eurotiomycetidae</taxon>
        <taxon>Eurotiales</taxon>
        <taxon>Aspergillaceae</taxon>
        <taxon>Penicillium</taxon>
    </lineage>
</organism>
<name>A0A0G4P3X5_PENC3</name>
<evidence type="ECO:0000259" key="2">
    <source>
        <dbReference type="SMART" id="SM00731"/>
    </source>
</evidence>
<protein>
    <recommendedName>
        <fullName evidence="2">SprT-like domain-containing protein</fullName>
    </recommendedName>
</protein>
<feature type="compositionally biased region" description="Acidic residues" evidence="1">
    <location>
        <begin position="197"/>
        <end position="218"/>
    </location>
</feature>
<dbReference type="EMBL" id="HG793138">
    <property type="protein sequence ID" value="CRL21025.1"/>
    <property type="molecule type" value="Genomic_DNA"/>
</dbReference>
<feature type="compositionally biased region" description="Basic residues" evidence="1">
    <location>
        <begin position="227"/>
        <end position="237"/>
    </location>
</feature>
<feature type="region of interest" description="Disordered" evidence="1">
    <location>
        <begin position="1"/>
        <end position="299"/>
    </location>
</feature>
<dbReference type="PANTHER" id="PTHR23099:SF0">
    <property type="entry name" value="GERM CELL NUCLEAR ACIDIC PROTEIN"/>
    <property type="match status" value="1"/>
</dbReference>